<keyword evidence="2" id="KW-1185">Reference proteome</keyword>
<dbReference type="Proteomes" id="UP000708148">
    <property type="component" value="Unassembled WGS sequence"/>
</dbReference>
<proteinExistence type="predicted"/>
<evidence type="ECO:0000313" key="1">
    <source>
        <dbReference type="EMBL" id="CAD7697757.1"/>
    </source>
</evidence>
<evidence type="ECO:0000313" key="2">
    <source>
        <dbReference type="Proteomes" id="UP000708148"/>
    </source>
</evidence>
<sequence length="112" mass="11999">MQIELSHCWHEGAMAQPCRIWAIAANVLPVLPTKNNSNGKGSSKGDKKVETLLSWLGTTTDADSFDLLWATAAEDRGPLLFATSGHVLLLRVGKSAVQSESSDGRMPTCGVF</sequence>
<accession>A0A8S1IUN4</accession>
<organism evidence="1 2">
    <name type="scientific">Ostreobium quekettii</name>
    <dbReference type="NCBI Taxonomy" id="121088"/>
    <lineage>
        <taxon>Eukaryota</taxon>
        <taxon>Viridiplantae</taxon>
        <taxon>Chlorophyta</taxon>
        <taxon>core chlorophytes</taxon>
        <taxon>Ulvophyceae</taxon>
        <taxon>TCBD clade</taxon>
        <taxon>Bryopsidales</taxon>
        <taxon>Ostreobineae</taxon>
        <taxon>Ostreobiaceae</taxon>
        <taxon>Ostreobium</taxon>
    </lineage>
</organism>
<protein>
    <submittedName>
        <fullName evidence="1">Uncharacterized protein</fullName>
    </submittedName>
</protein>
<comment type="caution">
    <text evidence="1">The sequence shown here is derived from an EMBL/GenBank/DDBJ whole genome shotgun (WGS) entry which is preliminary data.</text>
</comment>
<reference evidence="1" key="1">
    <citation type="submission" date="2020-12" db="EMBL/GenBank/DDBJ databases">
        <authorList>
            <person name="Iha C."/>
        </authorList>
    </citation>
    <scope>NUCLEOTIDE SEQUENCE</scope>
</reference>
<name>A0A8S1IUN4_9CHLO</name>
<dbReference type="EMBL" id="CAJHUC010000707">
    <property type="protein sequence ID" value="CAD7697757.1"/>
    <property type="molecule type" value="Genomic_DNA"/>
</dbReference>
<dbReference type="AlphaFoldDB" id="A0A8S1IUN4"/>
<gene>
    <name evidence="1" type="ORF">OSTQU699_LOCUS3118</name>
</gene>